<dbReference type="Gene3D" id="3.40.50.150">
    <property type="entry name" value="Vaccinia Virus protein VP39"/>
    <property type="match status" value="1"/>
</dbReference>
<dbReference type="GO" id="GO:0019702">
    <property type="term" value="F:protein arginine N5-methyltransferase activity"/>
    <property type="evidence" value="ECO:0007669"/>
    <property type="project" value="TreeGrafter"/>
</dbReference>
<dbReference type="SUPFAM" id="SSF53335">
    <property type="entry name" value="S-adenosyl-L-methionine-dependent methyltransferases"/>
    <property type="match status" value="1"/>
</dbReference>
<protein>
    <recommendedName>
        <fullName evidence="6">Arginine N-methyltransferase 2</fullName>
        <ecNumber evidence="6">2.1.1.-</ecNumber>
    </recommendedName>
</protein>
<reference evidence="10" key="1">
    <citation type="submission" date="2023-07" db="EMBL/GenBank/DDBJ databases">
        <title>A draft genome of Kazachstania heterogenica Y-27499.</title>
        <authorList>
            <person name="Donic C."/>
            <person name="Kralova J.S."/>
            <person name="Fidel L."/>
            <person name="Ben-Dor S."/>
            <person name="Jung S."/>
        </authorList>
    </citation>
    <scope>NUCLEOTIDE SEQUENCE [LARGE SCALE GENOMIC DNA]</scope>
    <source>
        <strain evidence="10">Y27499</strain>
    </source>
</reference>
<proteinExistence type="inferred from homology"/>
<evidence type="ECO:0000256" key="5">
    <source>
        <dbReference type="ARBA" id="ARBA00023242"/>
    </source>
</evidence>
<comment type="subunit">
    <text evidence="6">Monomer.</text>
</comment>
<dbReference type="GO" id="GO:0005737">
    <property type="term" value="C:cytoplasm"/>
    <property type="evidence" value="ECO:0007669"/>
    <property type="project" value="UniProtKB-SubCell"/>
</dbReference>
<dbReference type="InterPro" id="IPR029063">
    <property type="entry name" value="SAM-dependent_MTases_sf"/>
</dbReference>
<evidence type="ECO:0000256" key="4">
    <source>
        <dbReference type="ARBA" id="ARBA00022691"/>
    </source>
</evidence>
<evidence type="ECO:0000313" key="10">
    <source>
        <dbReference type="Proteomes" id="UP001306508"/>
    </source>
</evidence>
<dbReference type="PROSITE" id="PS51559">
    <property type="entry name" value="SAM_RMT2"/>
    <property type="match status" value="1"/>
</dbReference>
<dbReference type="InterPro" id="IPR026480">
    <property type="entry name" value="RMT2_dom"/>
</dbReference>
<sequence>MSELHHLLTFPKRPINEKSYVVPLTEFLKAGIPATYTLEQIIAFEKSNSNNNTNEKEESDEKEKNEEIENDDDNNSNTTPLHILARSLPKDLTSEETDIVLKLMNVLFEYGAGWNFLDYENKTVGDLLLLNGQSKDGPLYQRLVEAGVGAELLLRKIDDNNIQFLDDYDIEKEEGHCLVDHAEEIANDNTSDNSNENTDNDATAGDQMTYLNTELEYTKDSLVTKNNRDGVMMEWEDQIMKLAADTLFSSPALEANNDAIVLNIGFGMGIIDTYIQTKAPKLHYICEAHPDVLAKMRKDGWYDKPNVVILEGRWQDTLNRLLDQGDVFFDGIYYDTFSEHYQDMLDLYDVIVGLIKPEGIFSFFNGLGADREICYDVYKKIVEIDVATYGMKCEFTTVDITKILPNWQNVKRSYYNCNYYYHPCISFI</sequence>
<keyword evidence="10" id="KW-1185">Reference proteome</keyword>
<evidence type="ECO:0000313" key="9">
    <source>
        <dbReference type="EMBL" id="KAK5774216.1"/>
    </source>
</evidence>
<evidence type="ECO:0000256" key="7">
    <source>
        <dbReference type="SAM" id="MobiDB-lite"/>
    </source>
</evidence>
<dbReference type="GO" id="GO:0032259">
    <property type="term" value="P:methylation"/>
    <property type="evidence" value="ECO:0007669"/>
    <property type="project" value="UniProtKB-KW"/>
</dbReference>
<feature type="compositionally biased region" description="Basic and acidic residues" evidence="7">
    <location>
        <begin position="54"/>
        <end position="67"/>
    </location>
</feature>
<gene>
    <name evidence="9" type="ORF">RI543_004505</name>
</gene>
<dbReference type="AlphaFoldDB" id="A0AAN7W005"/>
<comment type="similarity">
    <text evidence="6">Belongs to the class I-like SAM-binding methyltransferase superfamily. RMT2 methyltransferase family.</text>
</comment>
<dbReference type="PANTHER" id="PTHR32379:SF1">
    <property type="entry name" value="GUANIDINOACETATE N-METHYLTRANSFERASE"/>
    <property type="match status" value="1"/>
</dbReference>
<dbReference type="EMBL" id="JAWIZZ010000055">
    <property type="protein sequence ID" value="KAK5774216.1"/>
    <property type="molecule type" value="Genomic_DNA"/>
</dbReference>
<keyword evidence="3 6" id="KW-0808">Transferase</keyword>
<dbReference type="PANTHER" id="PTHR32379">
    <property type="entry name" value="GUANIDINOACETATE N-METHYLTRANSFERASE"/>
    <property type="match status" value="1"/>
</dbReference>
<dbReference type="Proteomes" id="UP001306508">
    <property type="component" value="Unassembled WGS sequence"/>
</dbReference>
<keyword evidence="2 6" id="KW-0489">Methyltransferase</keyword>
<feature type="domain" description="RMT2" evidence="8">
    <location>
        <begin position="203"/>
        <end position="428"/>
    </location>
</feature>
<evidence type="ECO:0000256" key="2">
    <source>
        <dbReference type="ARBA" id="ARBA00022603"/>
    </source>
</evidence>
<keyword evidence="4" id="KW-0949">S-adenosyl-L-methionine</keyword>
<dbReference type="PIRSF" id="PIRSF038148">
    <property type="entry name" value="Arginine_N-mtfrase-2"/>
    <property type="match status" value="1"/>
</dbReference>
<dbReference type="EC" id="2.1.1.-" evidence="6"/>
<dbReference type="FunFam" id="3.40.50.150:FF:000310">
    <property type="entry name" value="Arginine N-methyltransferase 2"/>
    <property type="match status" value="1"/>
</dbReference>
<comment type="function">
    <text evidence="6">S-adenosyl-L-methionine-dependent protein-arginine N-methyltransferase that methylates the delta-nitrogen atom of arginine residues to form N5-methylarginine (type IV) in target proteins. Monomethylates ribosomal protein L12.</text>
</comment>
<keyword evidence="5 6" id="KW-0539">Nucleus</keyword>
<dbReference type="InterPro" id="IPR017408">
    <property type="entry name" value="Arginine_N-MeTrfase_2"/>
</dbReference>
<dbReference type="CDD" id="cd02440">
    <property type="entry name" value="AdoMet_MTases"/>
    <property type="match status" value="1"/>
</dbReference>
<evidence type="ECO:0000256" key="6">
    <source>
        <dbReference type="PIRNR" id="PIRNR038148"/>
    </source>
</evidence>
<organism evidence="9 10">
    <name type="scientific">Arxiozyma heterogenica</name>
    <dbReference type="NCBI Taxonomy" id="278026"/>
    <lineage>
        <taxon>Eukaryota</taxon>
        <taxon>Fungi</taxon>
        <taxon>Dikarya</taxon>
        <taxon>Ascomycota</taxon>
        <taxon>Saccharomycotina</taxon>
        <taxon>Saccharomycetes</taxon>
        <taxon>Saccharomycetales</taxon>
        <taxon>Saccharomycetaceae</taxon>
        <taxon>Arxiozyma</taxon>
    </lineage>
</organism>
<dbReference type="GO" id="GO:0005634">
    <property type="term" value="C:nucleus"/>
    <property type="evidence" value="ECO:0007669"/>
    <property type="project" value="UniProtKB-SubCell"/>
</dbReference>
<feature type="region of interest" description="Disordered" evidence="7">
    <location>
        <begin position="49"/>
        <end position="81"/>
    </location>
</feature>
<keyword evidence="1 6" id="KW-0963">Cytoplasm</keyword>
<dbReference type="InterPro" id="IPR051038">
    <property type="entry name" value="RMT2/GAMT_Mtase"/>
</dbReference>
<evidence type="ECO:0000256" key="3">
    <source>
        <dbReference type="ARBA" id="ARBA00022679"/>
    </source>
</evidence>
<accession>A0AAN7W005</accession>
<evidence type="ECO:0000259" key="8">
    <source>
        <dbReference type="PROSITE" id="PS51559"/>
    </source>
</evidence>
<name>A0AAN7W005_9SACH</name>
<comment type="caution">
    <text evidence="9">The sequence shown here is derived from an EMBL/GenBank/DDBJ whole genome shotgun (WGS) entry which is preliminary data.</text>
</comment>
<comment type="subcellular location">
    <subcellularLocation>
        <location evidence="6">Cytoplasm</location>
    </subcellularLocation>
    <subcellularLocation>
        <location evidence="6">Nucleus</location>
    </subcellularLocation>
</comment>
<evidence type="ECO:0000256" key="1">
    <source>
        <dbReference type="ARBA" id="ARBA00022490"/>
    </source>
</evidence>